<protein>
    <submittedName>
        <fullName evidence="4">Phosphate/phosphite/phosphonate ABC transporter substrate-binding protein</fullName>
    </submittedName>
</protein>
<evidence type="ECO:0000313" key="4">
    <source>
        <dbReference type="EMBL" id="KAD3720544.1"/>
    </source>
</evidence>
<name>A0A5N6MQG5_9MICC</name>
<gene>
    <name evidence="4" type="primary">phnD</name>
    <name evidence="4" type="ORF">GD627_06955</name>
</gene>
<keyword evidence="5" id="KW-1185">Reference proteome</keyword>
<feature type="signal peptide" evidence="3">
    <location>
        <begin position="1"/>
        <end position="29"/>
    </location>
</feature>
<proteinExistence type="inferred from homology"/>
<accession>A0A5N6MQG5</accession>
<dbReference type="Gene3D" id="3.40.190.10">
    <property type="entry name" value="Periplasmic binding protein-like II"/>
    <property type="match status" value="2"/>
</dbReference>
<evidence type="ECO:0000256" key="1">
    <source>
        <dbReference type="ARBA" id="ARBA00007162"/>
    </source>
</evidence>
<dbReference type="Pfam" id="PF12974">
    <property type="entry name" value="Phosphonate-bd"/>
    <property type="match status" value="1"/>
</dbReference>
<reference evidence="4 5" key="1">
    <citation type="submission" date="2019-08" db="EMBL/GenBank/DDBJ databases">
        <title>Arthrobacter sp. nov., isolated from plateau pika and Tibetan wild ass.</title>
        <authorList>
            <person name="Ge Y."/>
        </authorList>
    </citation>
    <scope>NUCLEOTIDE SEQUENCE [LARGE SCALE GENOMIC DNA]</scope>
    <source>
        <strain evidence="4 5">785</strain>
    </source>
</reference>
<dbReference type="GO" id="GO:0055085">
    <property type="term" value="P:transmembrane transport"/>
    <property type="evidence" value="ECO:0007669"/>
    <property type="project" value="InterPro"/>
</dbReference>
<dbReference type="NCBIfam" id="TIGR01098">
    <property type="entry name" value="3A0109s03R"/>
    <property type="match status" value="1"/>
</dbReference>
<dbReference type="PANTHER" id="PTHR35841:SF1">
    <property type="entry name" value="PHOSPHONATES-BINDING PERIPLASMIC PROTEIN"/>
    <property type="match status" value="1"/>
</dbReference>
<dbReference type="PANTHER" id="PTHR35841">
    <property type="entry name" value="PHOSPHONATES-BINDING PERIPLASMIC PROTEIN"/>
    <property type="match status" value="1"/>
</dbReference>
<dbReference type="Proteomes" id="UP000326852">
    <property type="component" value="Unassembled WGS sequence"/>
</dbReference>
<dbReference type="CDD" id="cd01071">
    <property type="entry name" value="PBP2_PhnD_like"/>
    <property type="match status" value="1"/>
</dbReference>
<sequence>MNQKTKAFAALAAASLLLSACGTSPNARPADNSNNSDGASGDAPQSLVFAVVPTDDSKELENSFKPIVAAIEKETGLPTSIEAVSSNAGVIEAQAAKRVDVATYGAFSYYLAQNVADVTPVAMDQRTPAAGSGAVQSLGVVAAGSDIKTLEDVKGRNVCFTDPASSTGYLAAAAGLIGIGLDPKSDINPIFAGSHDVAVTQMLAGDCDVAFVAGTFITDILPARGIIKDGEVETLWTSPDIPGTPMVIGDWLPEDLRTKITSAVLKYNAVTAAEAGLCPDDQREAQPSWGEEYAGKMACEWGGTGAFAFEPATDDDFATIREICDTTQAEVCRNE</sequence>
<dbReference type="PROSITE" id="PS51257">
    <property type="entry name" value="PROKAR_LIPOPROTEIN"/>
    <property type="match status" value="1"/>
</dbReference>
<dbReference type="EMBL" id="VTFX01000003">
    <property type="protein sequence ID" value="KAD3720544.1"/>
    <property type="molecule type" value="Genomic_DNA"/>
</dbReference>
<comment type="similarity">
    <text evidence="1">Belongs to the phosphate/phosphite/phosphonate binding protein family.</text>
</comment>
<dbReference type="AlphaFoldDB" id="A0A5N6MQG5"/>
<feature type="chain" id="PRO_5025050393" evidence="3">
    <location>
        <begin position="30"/>
        <end position="335"/>
    </location>
</feature>
<organism evidence="4 5">
    <name type="scientific">Arthrobacter yangruifuii</name>
    <dbReference type="NCBI Taxonomy" id="2606616"/>
    <lineage>
        <taxon>Bacteria</taxon>
        <taxon>Bacillati</taxon>
        <taxon>Actinomycetota</taxon>
        <taxon>Actinomycetes</taxon>
        <taxon>Micrococcales</taxon>
        <taxon>Micrococcaceae</taxon>
        <taxon>Arthrobacter</taxon>
    </lineage>
</organism>
<evidence type="ECO:0000256" key="2">
    <source>
        <dbReference type="ARBA" id="ARBA00022729"/>
    </source>
</evidence>
<dbReference type="InterPro" id="IPR005770">
    <property type="entry name" value="PhnD"/>
</dbReference>
<dbReference type="SUPFAM" id="SSF53850">
    <property type="entry name" value="Periplasmic binding protein-like II"/>
    <property type="match status" value="1"/>
</dbReference>
<evidence type="ECO:0000256" key="3">
    <source>
        <dbReference type="SAM" id="SignalP"/>
    </source>
</evidence>
<dbReference type="GO" id="GO:0043190">
    <property type="term" value="C:ATP-binding cassette (ABC) transporter complex"/>
    <property type="evidence" value="ECO:0007669"/>
    <property type="project" value="InterPro"/>
</dbReference>
<evidence type="ECO:0000313" key="5">
    <source>
        <dbReference type="Proteomes" id="UP000326852"/>
    </source>
</evidence>
<keyword evidence="2 3" id="KW-0732">Signal</keyword>
<comment type="caution">
    <text evidence="4">The sequence shown here is derived from an EMBL/GenBank/DDBJ whole genome shotgun (WGS) entry which is preliminary data.</text>
</comment>
<dbReference type="RefSeq" id="WP_152271916.1">
    <property type="nucleotide sequence ID" value="NZ_VTFX01000003.1"/>
</dbReference>